<proteinExistence type="predicted"/>
<comment type="caution">
    <text evidence="1">The sequence shown here is derived from an EMBL/GenBank/DDBJ whole genome shotgun (WGS) entry which is preliminary data.</text>
</comment>
<gene>
    <name evidence="1" type="ORF">GMARGA_LOCUS30111</name>
</gene>
<dbReference type="Proteomes" id="UP000789901">
    <property type="component" value="Unassembled WGS sequence"/>
</dbReference>
<sequence length="42" mass="4443">DAGIAKYFLANLAILGNFVFQIAHYSNESSISSAMGVHIGSK</sequence>
<evidence type="ECO:0000313" key="2">
    <source>
        <dbReference type="Proteomes" id="UP000789901"/>
    </source>
</evidence>
<keyword evidence="2" id="KW-1185">Reference proteome</keyword>
<feature type="non-terminal residue" evidence="1">
    <location>
        <position position="1"/>
    </location>
</feature>
<protein>
    <submittedName>
        <fullName evidence="1">30439_t:CDS:1</fullName>
    </submittedName>
</protein>
<reference evidence="1 2" key="1">
    <citation type="submission" date="2021-06" db="EMBL/GenBank/DDBJ databases">
        <authorList>
            <person name="Kallberg Y."/>
            <person name="Tangrot J."/>
            <person name="Rosling A."/>
        </authorList>
    </citation>
    <scope>NUCLEOTIDE SEQUENCE [LARGE SCALE GENOMIC DNA]</scope>
    <source>
        <strain evidence="1 2">120-4 pot B 10/14</strain>
    </source>
</reference>
<name>A0ABN7WF75_GIGMA</name>
<evidence type="ECO:0000313" key="1">
    <source>
        <dbReference type="EMBL" id="CAG8829882.1"/>
    </source>
</evidence>
<accession>A0ABN7WF75</accession>
<organism evidence="1 2">
    <name type="scientific">Gigaspora margarita</name>
    <dbReference type="NCBI Taxonomy" id="4874"/>
    <lineage>
        <taxon>Eukaryota</taxon>
        <taxon>Fungi</taxon>
        <taxon>Fungi incertae sedis</taxon>
        <taxon>Mucoromycota</taxon>
        <taxon>Glomeromycotina</taxon>
        <taxon>Glomeromycetes</taxon>
        <taxon>Diversisporales</taxon>
        <taxon>Gigasporaceae</taxon>
        <taxon>Gigaspora</taxon>
    </lineage>
</organism>
<dbReference type="EMBL" id="CAJVQB010041817">
    <property type="protein sequence ID" value="CAG8829882.1"/>
    <property type="molecule type" value="Genomic_DNA"/>
</dbReference>